<proteinExistence type="predicted"/>
<keyword evidence="2" id="KW-1185">Reference proteome</keyword>
<protein>
    <submittedName>
        <fullName evidence="1">Uncharacterized protein</fullName>
    </submittedName>
</protein>
<dbReference type="EMBL" id="JAMTCD010000013">
    <property type="protein sequence ID" value="MCT7942402.1"/>
    <property type="molecule type" value="Genomic_DNA"/>
</dbReference>
<comment type="caution">
    <text evidence="1">The sequence shown here is derived from an EMBL/GenBank/DDBJ whole genome shotgun (WGS) entry which is preliminary data.</text>
</comment>
<accession>A0A9X2WNZ9</accession>
<evidence type="ECO:0000313" key="2">
    <source>
        <dbReference type="Proteomes" id="UP001155546"/>
    </source>
</evidence>
<organism evidence="1 2">
    <name type="scientific">Shewanella holmiensis</name>
    <dbReference type="NCBI Taxonomy" id="2952222"/>
    <lineage>
        <taxon>Bacteria</taxon>
        <taxon>Pseudomonadati</taxon>
        <taxon>Pseudomonadota</taxon>
        <taxon>Gammaproteobacteria</taxon>
        <taxon>Alteromonadales</taxon>
        <taxon>Shewanellaceae</taxon>
        <taxon>Shewanella</taxon>
    </lineage>
</organism>
<sequence>MGILNDDVPTTSIQVESRAEAKFSRSTIAHIETSKEQLVNTRKSMLDDMSKGQFTTPQDALDAIMELQSIQGNLDKLSDKIKNNTTSSFSPSDVATMREMKSNGTTEAKIAELFDTNQTKVNRLLNK</sequence>
<dbReference type="AlphaFoldDB" id="A0A9X2WNZ9"/>
<gene>
    <name evidence="1" type="ORF">NE535_11420</name>
</gene>
<name>A0A9X2WNZ9_9GAMM</name>
<dbReference type="RefSeq" id="WP_261298768.1">
    <property type="nucleotide sequence ID" value="NZ_JAMTCD010000013.1"/>
</dbReference>
<dbReference type="Proteomes" id="UP001155546">
    <property type="component" value="Unassembled WGS sequence"/>
</dbReference>
<evidence type="ECO:0000313" key="1">
    <source>
        <dbReference type="EMBL" id="MCT7942402.1"/>
    </source>
</evidence>
<reference evidence="1" key="1">
    <citation type="journal article" date="2023" name="Int. J. Syst. Evol. Microbiol.">
        <title>&lt;i&gt;Shewanella septentrionalis&lt;/i&gt; sp. nov. and &lt;i&gt;Shewanella holmiensis&lt;/i&gt; sp. nov., isolated from Baltic Sea water and sediments.</title>
        <authorList>
            <person name="Martin-Rodriguez A.J."/>
            <person name="Thorell K."/>
            <person name="Joffre E."/>
            <person name="Jensie-Markopoulos S."/>
            <person name="Moore E.R.B."/>
            <person name="Sjoling A."/>
        </authorList>
    </citation>
    <scope>NUCLEOTIDE SEQUENCE</scope>
    <source>
        <strain evidence="1">SP1S2-7</strain>
    </source>
</reference>